<dbReference type="SUPFAM" id="SSF56235">
    <property type="entry name" value="N-terminal nucleophile aminohydrolases (Ntn hydrolases)"/>
    <property type="match status" value="1"/>
</dbReference>
<dbReference type="GO" id="GO:0005737">
    <property type="term" value="C:cytoplasm"/>
    <property type="evidence" value="ECO:0007669"/>
    <property type="project" value="UniProtKB-SubCell"/>
</dbReference>
<dbReference type="InterPro" id="IPR050115">
    <property type="entry name" value="Proteasome_alpha"/>
</dbReference>
<dbReference type="OrthoDB" id="3145928at2759"/>
<dbReference type="PANTHER" id="PTHR11599">
    <property type="entry name" value="PROTEASOME SUBUNIT ALPHA/BETA"/>
    <property type="match status" value="1"/>
</dbReference>
<organism evidence="6">
    <name type="scientific">Fonticula alba</name>
    <name type="common">Slime mold</name>
    <dbReference type="NCBI Taxonomy" id="691883"/>
    <lineage>
        <taxon>Eukaryota</taxon>
        <taxon>Rotosphaerida</taxon>
        <taxon>Fonticulaceae</taxon>
        <taxon>Fonticula</taxon>
    </lineage>
</organism>
<keyword evidence="1 4" id="KW-0963">Cytoplasm</keyword>
<reference evidence="6" key="1">
    <citation type="submission" date="2013-04" db="EMBL/GenBank/DDBJ databases">
        <title>The Genome Sequence of Fonticula alba ATCC 38817.</title>
        <authorList>
            <consortium name="The Broad Institute Genomics Platform"/>
            <person name="Russ C."/>
            <person name="Cuomo C."/>
            <person name="Burger G."/>
            <person name="Gray M.W."/>
            <person name="Holland P.W.H."/>
            <person name="King N."/>
            <person name="Lang F.B.F."/>
            <person name="Roger A.J."/>
            <person name="Ruiz-Trillo I."/>
            <person name="Brown M."/>
            <person name="Walker B."/>
            <person name="Young S."/>
            <person name="Zeng Q."/>
            <person name="Gargeya S."/>
            <person name="Fitzgerald M."/>
            <person name="Haas B."/>
            <person name="Abouelleil A."/>
            <person name="Allen A.W."/>
            <person name="Alvarado L."/>
            <person name="Arachchi H.M."/>
            <person name="Berlin A.M."/>
            <person name="Chapman S.B."/>
            <person name="Gainer-Dewar J."/>
            <person name="Goldberg J."/>
            <person name="Griggs A."/>
            <person name="Gujja S."/>
            <person name="Hansen M."/>
            <person name="Howarth C."/>
            <person name="Imamovic A."/>
            <person name="Ireland A."/>
            <person name="Larimer J."/>
            <person name="McCowan C."/>
            <person name="Murphy C."/>
            <person name="Pearson M."/>
            <person name="Poon T.W."/>
            <person name="Priest M."/>
            <person name="Roberts A."/>
            <person name="Saif S."/>
            <person name="Shea T."/>
            <person name="Sisk P."/>
            <person name="Sykes S."/>
            <person name="Wortman J."/>
            <person name="Nusbaum C."/>
            <person name="Birren B."/>
        </authorList>
    </citation>
    <scope>NUCLEOTIDE SEQUENCE [LARGE SCALE GENOMIC DNA]</scope>
    <source>
        <strain evidence="6">ATCC 38817</strain>
    </source>
</reference>
<dbReference type="GO" id="GO:0006511">
    <property type="term" value="P:ubiquitin-dependent protein catabolic process"/>
    <property type="evidence" value="ECO:0007669"/>
    <property type="project" value="InterPro"/>
</dbReference>
<dbReference type="OMA" id="ICMLDHH"/>
<keyword evidence="7" id="KW-1185">Reference proteome</keyword>
<comment type="similarity">
    <text evidence="3 4">Belongs to the peptidase T1A family.</text>
</comment>
<keyword evidence="2 3" id="KW-0647">Proteasome</keyword>
<sequence>MSGYDRALTVFSPDGHLFQVDYAQEAVRRGVAAVAVRGTDCVVLASERKAVPRLQDPRTVRKILRLDEHIVMVFAGLAADARVLADMARVECQSHRLQVEDRVSVEYISRHIAGIQQRYTQRGGARPFGLSALIVGFDRPDGPPRLYQTEPSGIYHSWKANAIGRNANTVVEFLEKRYQDTMDRHAATVLAVRALMEVVQSGPRNIEVAVITGKDGVDMLSSADIDAIVTIIEEENESASSSGSASTDAAAVMV</sequence>
<name>A0A058ZD00_FONAL</name>
<dbReference type="EMBL" id="KB932202">
    <property type="protein sequence ID" value="KCV71808.1"/>
    <property type="molecule type" value="Genomic_DNA"/>
</dbReference>
<dbReference type="RefSeq" id="XP_009493386.1">
    <property type="nucleotide sequence ID" value="XM_009495111.1"/>
</dbReference>
<dbReference type="SMART" id="SM00948">
    <property type="entry name" value="Proteasome_A_N"/>
    <property type="match status" value="1"/>
</dbReference>
<evidence type="ECO:0000313" key="6">
    <source>
        <dbReference type="EMBL" id="KCV71808.1"/>
    </source>
</evidence>
<dbReference type="AlphaFoldDB" id="A0A058ZD00"/>
<accession>A0A058ZD00</accession>
<evidence type="ECO:0000256" key="1">
    <source>
        <dbReference type="ARBA" id="ARBA00022490"/>
    </source>
</evidence>
<dbReference type="CDD" id="cd03755">
    <property type="entry name" value="proteasome_alpha_type_7"/>
    <property type="match status" value="1"/>
</dbReference>
<protein>
    <recommendedName>
        <fullName evidence="4">Proteasome subunit alpha type</fullName>
    </recommendedName>
</protein>
<dbReference type="PROSITE" id="PS51475">
    <property type="entry name" value="PROTEASOME_ALPHA_2"/>
    <property type="match status" value="1"/>
</dbReference>
<dbReference type="GO" id="GO:0005634">
    <property type="term" value="C:nucleus"/>
    <property type="evidence" value="ECO:0007669"/>
    <property type="project" value="UniProtKB-SubCell"/>
</dbReference>
<evidence type="ECO:0000256" key="3">
    <source>
        <dbReference type="PROSITE-ProRule" id="PRU00808"/>
    </source>
</evidence>
<dbReference type="GeneID" id="20525951"/>
<comment type="subunit">
    <text evidence="4">The 26S proteasome consists of a 20S proteasome core and two 19S regulatory subunits.</text>
</comment>
<dbReference type="Gene3D" id="3.60.20.10">
    <property type="entry name" value="Glutamine Phosphoribosylpyrophosphate, subunit 1, domain 1"/>
    <property type="match status" value="1"/>
</dbReference>
<feature type="domain" description="Proteasome alpha-type subunits" evidence="5">
    <location>
        <begin position="4"/>
        <end position="26"/>
    </location>
</feature>
<evidence type="ECO:0000313" key="7">
    <source>
        <dbReference type="Proteomes" id="UP000030693"/>
    </source>
</evidence>
<dbReference type="eggNOG" id="KOG0183">
    <property type="taxonomic scope" value="Eukaryota"/>
</dbReference>
<dbReference type="InterPro" id="IPR023332">
    <property type="entry name" value="Proteasome_alpha-type"/>
</dbReference>
<keyword evidence="4" id="KW-0539">Nucleus</keyword>
<gene>
    <name evidence="6" type="ORF">H696_01226</name>
</gene>
<dbReference type="Pfam" id="PF00227">
    <property type="entry name" value="Proteasome"/>
    <property type="match status" value="1"/>
</dbReference>
<proteinExistence type="inferred from homology"/>
<dbReference type="PROSITE" id="PS00388">
    <property type="entry name" value="PROTEASOME_ALPHA_1"/>
    <property type="match status" value="1"/>
</dbReference>
<evidence type="ECO:0000259" key="5">
    <source>
        <dbReference type="PROSITE" id="PS00388"/>
    </source>
</evidence>
<comment type="subcellular location">
    <subcellularLocation>
        <location evidence="4">Cytoplasm</location>
    </subcellularLocation>
    <subcellularLocation>
        <location evidence="4">Nucleus</location>
    </subcellularLocation>
</comment>
<dbReference type="InterPro" id="IPR001353">
    <property type="entry name" value="Proteasome_sua/b"/>
</dbReference>
<dbReference type="NCBIfam" id="NF003075">
    <property type="entry name" value="PRK03996.1"/>
    <property type="match status" value="1"/>
</dbReference>
<evidence type="ECO:0000256" key="2">
    <source>
        <dbReference type="ARBA" id="ARBA00022942"/>
    </source>
</evidence>
<dbReference type="FunFam" id="3.60.20.10:FF:000004">
    <property type="entry name" value="Proteasome subunit alpha type-4"/>
    <property type="match status" value="1"/>
</dbReference>
<dbReference type="Proteomes" id="UP000030693">
    <property type="component" value="Unassembled WGS sequence"/>
</dbReference>
<dbReference type="InterPro" id="IPR000426">
    <property type="entry name" value="Proteasome_asu_N"/>
</dbReference>
<dbReference type="STRING" id="691883.A0A058ZD00"/>
<dbReference type="InterPro" id="IPR029055">
    <property type="entry name" value="Ntn_hydrolases_N"/>
</dbReference>
<dbReference type="Pfam" id="PF10584">
    <property type="entry name" value="Proteasome_A_N"/>
    <property type="match status" value="1"/>
</dbReference>
<evidence type="ECO:0000256" key="4">
    <source>
        <dbReference type="RuleBase" id="RU000551"/>
    </source>
</evidence>
<dbReference type="GO" id="GO:0019773">
    <property type="term" value="C:proteasome core complex, alpha-subunit complex"/>
    <property type="evidence" value="ECO:0007669"/>
    <property type="project" value="UniProtKB-UniRule"/>
</dbReference>